<name>A0ABN0NZG2_TRELE</name>
<feature type="transmembrane region" description="Helical" evidence="1">
    <location>
        <begin position="205"/>
        <end position="228"/>
    </location>
</feature>
<sequence>MKTFFAKVSASQLFVCTLLCLPGVLFQQSVVFLWADVLLFMLLNALKKGHIRLLPALIILISIVFFNLLAPSGLVLFSVFSFKVTQGALFTGLRKSGILLGMVFISQYAVSRTLYLPGRFGGFLSLVFWYFDKLSEKDESVPAAVKSKLKKPFSFAAVRALFEKIDNKLLSVFYLPPAERAGAQSIQSTRSTHSESTVPSHSLKYALFSALPLFPVYALLILYVLGLFPA</sequence>
<feature type="transmembrane region" description="Helical" evidence="1">
    <location>
        <begin position="51"/>
        <end position="77"/>
    </location>
</feature>
<keyword evidence="3" id="KW-1185">Reference proteome</keyword>
<keyword evidence="1" id="KW-1133">Transmembrane helix</keyword>
<evidence type="ECO:0008006" key="4">
    <source>
        <dbReference type="Google" id="ProtNLM"/>
    </source>
</evidence>
<proteinExistence type="predicted"/>
<keyword evidence="1" id="KW-0472">Membrane</keyword>
<comment type="caution">
    <text evidence="2">The sequence shown here is derived from an EMBL/GenBank/DDBJ whole genome shotgun (WGS) entry which is preliminary data.</text>
</comment>
<dbReference type="EMBL" id="AWVH01000025">
    <property type="protein sequence ID" value="ERJ93430.1"/>
    <property type="molecule type" value="Genomic_DNA"/>
</dbReference>
<keyword evidence="1" id="KW-0812">Transmembrane</keyword>
<protein>
    <recommendedName>
        <fullName evidence="4">Cobalt transport protein</fullName>
    </recommendedName>
</protein>
<evidence type="ECO:0000256" key="1">
    <source>
        <dbReference type="SAM" id="Phobius"/>
    </source>
</evidence>
<organism evidence="2 3">
    <name type="scientific">Treponema lecithinolyticum ATCC 700332</name>
    <dbReference type="NCBI Taxonomy" id="1321815"/>
    <lineage>
        <taxon>Bacteria</taxon>
        <taxon>Pseudomonadati</taxon>
        <taxon>Spirochaetota</taxon>
        <taxon>Spirochaetia</taxon>
        <taxon>Spirochaetales</taxon>
        <taxon>Treponemataceae</taxon>
        <taxon>Treponema</taxon>
    </lineage>
</organism>
<dbReference type="Proteomes" id="UP000016649">
    <property type="component" value="Unassembled WGS sequence"/>
</dbReference>
<evidence type="ECO:0000313" key="2">
    <source>
        <dbReference type="EMBL" id="ERJ93430.1"/>
    </source>
</evidence>
<evidence type="ECO:0000313" key="3">
    <source>
        <dbReference type="Proteomes" id="UP000016649"/>
    </source>
</evidence>
<reference evidence="2 3" key="1">
    <citation type="submission" date="2013-08" db="EMBL/GenBank/DDBJ databases">
        <authorList>
            <person name="Weinstock G."/>
            <person name="Sodergren E."/>
            <person name="Wylie T."/>
            <person name="Fulton L."/>
            <person name="Fulton R."/>
            <person name="Fronick C."/>
            <person name="O'Laughlin M."/>
            <person name="Godfrey J."/>
            <person name="Miner T."/>
            <person name="Herter B."/>
            <person name="Appelbaum E."/>
            <person name="Cordes M."/>
            <person name="Lek S."/>
            <person name="Wollam A."/>
            <person name="Pepin K.H."/>
            <person name="Palsikar V.B."/>
            <person name="Mitreva M."/>
            <person name="Wilson R.K."/>
        </authorList>
    </citation>
    <scope>NUCLEOTIDE SEQUENCE [LARGE SCALE GENOMIC DNA]</scope>
    <source>
        <strain evidence="2 3">ATCC 700332</strain>
    </source>
</reference>
<gene>
    <name evidence="2" type="ORF">HMPREF9193_00896</name>
</gene>
<feature type="transmembrane region" description="Helical" evidence="1">
    <location>
        <begin position="89"/>
        <end position="108"/>
    </location>
</feature>
<accession>A0ABN0NZG2</accession>
<dbReference type="RefSeq" id="WP_021687114.1">
    <property type="nucleotide sequence ID" value="NZ_KI260564.1"/>
</dbReference>